<dbReference type="EMBL" id="OZ034820">
    <property type="protein sequence ID" value="CAL1399805.1"/>
    <property type="molecule type" value="Genomic_DNA"/>
</dbReference>
<evidence type="ECO:0000313" key="2">
    <source>
        <dbReference type="EMBL" id="CAL1399805.1"/>
    </source>
</evidence>
<feature type="chain" id="PRO_5043460951" evidence="1">
    <location>
        <begin position="26"/>
        <end position="136"/>
    </location>
</feature>
<dbReference type="Proteomes" id="UP001497516">
    <property type="component" value="Chromosome 7"/>
</dbReference>
<keyword evidence="1" id="KW-0732">Signal</keyword>
<accession>A0AAV2FQD1</accession>
<dbReference type="PANTHER" id="PTHR36312">
    <property type="entry name" value="THIONIN-LIKE PROTEIN 1"/>
    <property type="match status" value="1"/>
</dbReference>
<keyword evidence="3" id="KW-1185">Reference proteome</keyword>
<evidence type="ECO:0000256" key="1">
    <source>
        <dbReference type="SAM" id="SignalP"/>
    </source>
</evidence>
<name>A0AAV2FQD1_9ROSI</name>
<organism evidence="2 3">
    <name type="scientific">Linum trigynum</name>
    <dbReference type="NCBI Taxonomy" id="586398"/>
    <lineage>
        <taxon>Eukaryota</taxon>
        <taxon>Viridiplantae</taxon>
        <taxon>Streptophyta</taxon>
        <taxon>Embryophyta</taxon>
        <taxon>Tracheophyta</taxon>
        <taxon>Spermatophyta</taxon>
        <taxon>Magnoliopsida</taxon>
        <taxon>eudicotyledons</taxon>
        <taxon>Gunneridae</taxon>
        <taxon>Pentapetalae</taxon>
        <taxon>rosids</taxon>
        <taxon>fabids</taxon>
        <taxon>Malpighiales</taxon>
        <taxon>Linaceae</taxon>
        <taxon>Linum</taxon>
    </lineage>
</organism>
<evidence type="ECO:0000313" key="3">
    <source>
        <dbReference type="Proteomes" id="UP001497516"/>
    </source>
</evidence>
<dbReference type="PANTHER" id="PTHR36312:SF1">
    <property type="entry name" value="OS01G0594500 PROTEIN"/>
    <property type="match status" value="1"/>
</dbReference>
<dbReference type="InterPro" id="IPR038975">
    <property type="entry name" value="THNL"/>
</dbReference>
<feature type="signal peptide" evidence="1">
    <location>
        <begin position="1"/>
        <end position="25"/>
    </location>
</feature>
<protein>
    <submittedName>
        <fullName evidence="2">Uncharacterized protein</fullName>
    </submittedName>
</protein>
<dbReference type="AlphaFoldDB" id="A0AAV2FQD1"/>
<gene>
    <name evidence="2" type="ORF">LTRI10_LOCUS39974</name>
</gene>
<sequence length="136" mass="14381">MESRGLSAALAMMLVLLLAAGSGQCQPSSLAPADQGNYYRGHKACDPLCFVKCALTAGDINCYGECIQECLVQPAGEPDPDDHQATCMATCAVPACTELSTKAEPFSKDVELCLESCADHCTAKKAEKQQQLNHSP</sequence>
<reference evidence="2 3" key="1">
    <citation type="submission" date="2024-04" db="EMBL/GenBank/DDBJ databases">
        <authorList>
            <person name="Fracassetti M."/>
        </authorList>
    </citation>
    <scope>NUCLEOTIDE SEQUENCE [LARGE SCALE GENOMIC DNA]</scope>
</reference>
<proteinExistence type="predicted"/>